<dbReference type="InterPro" id="IPR024606">
    <property type="entry name" value="KIAA1549"/>
</dbReference>
<dbReference type="AlphaFoldDB" id="A0A9J7YCD5"/>
<dbReference type="Proteomes" id="UP001108240">
    <property type="component" value="Unplaced"/>
</dbReference>
<evidence type="ECO:0008006" key="3">
    <source>
        <dbReference type="Google" id="ProtNLM"/>
    </source>
</evidence>
<organism evidence="1 2">
    <name type="scientific">Cyprinus carpio carpio</name>
    <dbReference type="NCBI Taxonomy" id="630221"/>
    <lineage>
        <taxon>Eukaryota</taxon>
        <taxon>Metazoa</taxon>
        <taxon>Chordata</taxon>
        <taxon>Craniata</taxon>
        <taxon>Vertebrata</taxon>
        <taxon>Euteleostomi</taxon>
        <taxon>Actinopterygii</taxon>
        <taxon>Neopterygii</taxon>
        <taxon>Teleostei</taxon>
        <taxon>Ostariophysi</taxon>
        <taxon>Cypriniformes</taxon>
        <taxon>Cyprinidae</taxon>
        <taxon>Cyprininae</taxon>
        <taxon>Cyprinus</taxon>
    </lineage>
</organism>
<proteinExistence type="predicted"/>
<name>A0A9J7YCD5_CYPCA</name>
<dbReference type="Ensembl" id="ENSCCRT00000165945.1">
    <property type="protein sequence ID" value="ENSCCRP00000117637.1"/>
    <property type="gene ID" value="ENSCCRG00000016806.2"/>
</dbReference>
<protein>
    <recommendedName>
        <fullName evidence="3">KIAA1549-like b</fullName>
    </recommendedName>
</protein>
<evidence type="ECO:0000313" key="2">
    <source>
        <dbReference type="Proteomes" id="UP001108240"/>
    </source>
</evidence>
<keyword evidence="2" id="KW-1185">Reference proteome</keyword>
<reference evidence="1" key="2">
    <citation type="submission" date="2025-09" db="UniProtKB">
        <authorList>
            <consortium name="Ensembl"/>
        </authorList>
    </citation>
    <scope>IDENTIFICATION</scope>
</reference>
<dbReference type="PANTHER" id="PTHR21590">
    <property type="entry name" value="SEA DOMAIN-CONTAINING PROTEIN"/>
    <property type="match status" value="1"/>
</dbReference>
<sequence>MLRCNITDKMWIKTVLSVQLRRSRLDSILKQNLPRGFTQALKKALNDSTVQAKIESISSVPNVTVGYYVTHGEMVYTASVVVEALSVYGIERLMADIRQFVPLVQAIPIPAVPWRPSPAISMMLMTVLRFVGPGDDLKSCRFTQMMEQRLENAFAEAEAIVMNSHSGLTVQILSTSQSMGSPAVSLIYVVHNGSVTLNGTTASNLLSQLTAELVGYFLFYPPLITAERKFSLAFLSYTNRM</sequence>
<accession>A0A9J7YCD5</accession>
<dbReference type="PANTHER" id="PTHR21590:SF3">
    <property type="entry name" value="UPF0606 PROTEIN KIAA1549L"/>
    <property type="match status" value="1"/>
</dbReference>
<dbReference type="Pfam" id="PF12877">
    <property type="entry name" value="KIAA1549"/>
    <property type="match status" value="1"/>
</dbReference>
<reference evidence="1" key="1">
    <citation type="submission" date="2025-08" db="UniProtKB">
        <authorList>
            <consortium name="Ensembl"/>
        </authorList>
    </citation>
    <scope>IDENTIFICATION</scope>
</reference>
<evidence type="ECO:0000313" key="1">
    <source>
        <dbReference type="Ensembl" id="ENSCCRP00000117637.1"/>
    </source>
</evidence>
<dbReference type="GeneTree" id="ENSGT00530000063472"/>